<comment type="caution">
    <text evidence="4">The sequence shown here is derived from an EMBL/GenBank/DDBJ whole genome shotgun (WGS) entry which is preliminary data.</text>
</comment>
<evidence type="ECO:0000313" key="4">
    <source>
        <dbReference type="EMBL" id="MDD7968657.1"/>
    </source>
</evidence>
<dbReference type="Gene3D" id="3.40.50.300">
    <property type="entry name" value="P-loop containing nucleotide triphosphate hydrolases"/>
    <property type="match status" value="1"/>
</dbReference>
<keyword evidence="2" id="KW-0472">Membrane</keyword>
<reference evidence="4 5" key="1">
    <citation type="submission" date="2023-02" db="EMBL/GenBank/DDBJ databases">
        <title>Genome sequencing required for Actinomycetospora new species description.</title>
        <authorList>
            <person name="Saimee Y."/>
            <person name="Duangmal K."/>
        </authorList>
    </citation>
    <scope>NUCLEOTIDE SEQUENCE [LARGE SCALE GENOMIC DNA]</scope>
    <source>
        <strain evidence="4 5">DW7H6</strain>
    </source>
</reference>
<keyword evidence="5" id="KW-1185">Reference proteome</keyword>
<keyword evidence="2" id="KW-0812">Transmembrane</keyword>
<dbReference type="InterPro" id="IPR045063">
    <property type="entry name" value="Dynamin_N"/>
</dbReference>
<accession>A0ABT5T361</accession>
<sequence>MAVQQQQRKQSAAARHAVESIDMAIQGAQAYEREDLVARLRGAKQILGDSSVTVHVVGEFKQGKSSLINALLSAPICPVDDDVATAVLTEVRYAKALTASAVFEPTSGASGAGWNETIAPSDVAEYASEAGNPGNSRGLRRVTVGLDRPILSNGLVLVDTPGVGGIGSVSNASTISSLPRSHAVLFVSDCSQELTESEVTFLRTVRELCPTVLFVLTKTDLYPHSDRMLERDRQHLQRAGIEIESLAVSSEVRSLAASTMSKELNVESGFPTLIARLNEIVAGGERLALDAAITHVHSAVEQMAVVARARLAALADPQRSAALVAELTRAKEQADALRDRSSKWQSVLQDGFADISSDVDFDLRQRTRKVVHEAEESIDQGDPAKNWEEFEAWLRQRLAGEALENYALFVTRAKEVAISVGQHFDMAESQVVRAREVAAPVELLDGMTTDASFAEKKAKGAGMAAFQKSYGGFLMFTMLTSMTGLPVPMGLGLIPGLLLGRMGWKEEQKRALEKRRSEGKAAVRRFVDEFNLHFGKDSRDAVRHVQRELRNAWSQRVAELQRSATEALAAATEAAKSSESDTGARSRAETDLASLAALKARVEDLSAHLERTRASGLAAGTPAPTPVAAAPAKAAR</sequence>
<dbReference type="Proteomes" id="UP001300763">
    <property type="component" value="Unassembled WGS sequence"/>
</dbReference>
<feature type="domain" description="Dynamin N-terminal" evidence="3">
    <location>
        <begin position="54"/>
        <end position="218"/>
    </location>
</feature>
<protein>
    <submittedName>
        <fullName evidence="4">Dynamin family protein</fullName>
    </submittedName>
</protein>
<dbReference type="PANTHER" id="PTHR43681">
    <property type="entry name" value="TRANSMEMBRANE GTPASE FZO"/>
    <property type="match status" value="1"/>
</dbReference>
<feature type="compositionally biased region" description="Low complexity" evidence="1">
    <location>
        <begin position="618"/>
        <end position="636"/>
    </location>
</feature>
<dbReference type="PANTHER" id="PTHR43681:SF1">
    <property type="entry name" value="SARCALUMENIN"/>
    <property type="match status" value="1"/>
</dbReference>
<dbReference type="Pfam" id="PF00350">
    <property type="entry name" value="Dynamin_N"/>
    <property type="match status" value="1"/>
</dbReference>
<dbReference type="RefSeq" id="WP_274203186.1">
    <property type="nucleotide sequence ID" value="NZ_JAQZAO010000014.1"/>
</dbReference>
<proteinExistence type="predicted"/>
<evidence type="ECO:0000256" key="2">
    <source>
        <dbReference type="SAM" id="Phobius"/>
    </source>
</evidence>
<evidence type="ECO:0000313" key="5">
    <source>
        <dbReference type="Proteomes" id="UP001300763"/>
    </source>
</evidence>
<gene>
    <name evidence="4" type="ORF">PGB27_25200</name>
</gene>
<dbReference type="InterPro" id="IPR051943">
    <property type="entry name" value="TRAFAC_Dynamin-like_GTPase"/>
</dbReference>
<feature type="transmembrane region" description="Helical" evidence="2">
    <location>
        <begin position="473"/>
        <end position="500"/>
    </location>
</feature>
<evidence type="ECO:0000256" key="1">
    <source>
        <dbReference type="SAM" id="MobiDB-lite"/>
    </source>
</evidence>
<organism evidence="4 5">
    <name type="scientific">Actinomycetospora lemnae</name>
    <dbReference type="NCBI Taxonomy" id="3019891"/>
    <lineage>
        <taxon>Bacteria</taxon>
        <taxon>Bacillati</taxon>
        <taxon>Actinomycetota</taxon>
        <taxon>Actinomycetes</taxon>
        <taxon>Pseudonocardiales</taxon>
        <taxon>Pseudonocardiaceae</taxon>
        <taxon>Actinomycetospora</taxon>
    </lineage>
</organism>
<evidence type="ECO:0000259" key="3">
    <source>
        <dbReference type="Pfam" id="PF00350"/>
    </source>
</evidence>
<keyword evidence="2" id="KW-1133">Transmembrane helix</keyword>
<dbReference type="InterPro" id="IPR027417">
    <property type="entry name" value="P-loop_NTPase"/>
</dbReference>
<name>A0ABT5T361_9PSEU</name>
<dbReference type="EMBL" id="JAQZAO010000014">
    <property type="protein sequence ID" value="MDD7968657.1"/>
    <property type="molecule type" value="Genomic_DNA"/>
</dbReference>
<feature type="region of interest" description="Disordered" evidence="1">
    <location>
        <begin position="613"/>
        <end position="636"/>
    </location>
</feature>
<dbReference type="SUPFAM" id="SSF52540">
    <property type="entry name" value="P-loop containing nucleoside triphosphate hydrolases"/>
    <property type="match status" value="1"/>
</dbReference>